<evidence type="ECO:0000313" key="2">
    <source>
        <dbReference type="EMBL" id="RZS58194.1"/>
    </source>
</evidence>
<dbReference type="AlphaFoldDB" id="A0A4Q7LTW1"/>
<evidence type="ECO:0008006" key="4">
    <source>
        <dbReference type="Google" id="ProtNLM"/>
    </source>
</evidence>
<dbReference type="EMBL" id="SGWV01000007">
    <property type="protein sequence ID" value="RZS58194.1"/>
    <property type="molecule type" value="Genomic_DNA"/>
</dbReference>
<dbReference type="SUPFAM" id="SSF48230">
    <property type="entry name" value="Chondroitin AC/alginate lyase"/>
    <property type="match status" value="1"/>
</dbReference>
<reference evidence="2 3" key="1">
    <citation type="submission" date="2019-02" db="EMBL/GenBank/DDBJ databases">
        <title>Genomic Encyclopedia of Type Strains, Phase IV (KMG-IV): sequencing the most valuable type-strain genomes for metagenomic binning, comparative biology and taxonomic classification.</title>
        <authorList>
            <person name="Goeker M."/>
        </authorList>
    </citation>
    <scope>NUCLEOTIDE SEQUENCE [LARGE SCALE GENOMIC DNA]</scope>
    <source>
        <strain evidence="2 3">DSM 10617</strain>
    </source>
</reference>
<evidence type="ECO:0000313" key="3">
    <source>
        <dbReference type="Proteomes" id="UP000293433"/>
    </source>
</evidence>
<name>A0A4Q7LTW1_9BURK</name>
<sequence>MSGSRVVLFRLLVGALAIFSGASGALAQEATYAGALRGTSRCAIEYVPDKSATLSRAAALPKGGGVVWSSSELAVWRDRVDDPRASGLVLAPLEIAEYRRLQESARSLLTTDEEFIDALDVGVNRAKHGSRARDASLLWLLERDSQILAAVRRYLLQQIENPNNEFSAFCIKSHVGPVLDAKFFESSWLLRYAVTYDYVRSGLAASDRLKIENWMRRQALVLSAQVDWGLSRIFPGRLSSNYTLRSGPAAAPYQPLSRQMDSNGDCRVDSLDEPESATVYAYVGENQQLGPRLSVLSQYYNNRRAVQVAAFGLVGVVISDSGLIDRAKRYFGEWLAYAVWPDGSEGEYARNGDYCIPAQGLIYSAGNMQAQIIVASALARAGDQSLFSLSTRSGLWGSESSGDQPSKSLALAVGKYVDVRRGIVKRFMYETWRVSQSGRETTSLKPAQSKYMGSGRPIESLHEVGFWPAARYINVPSLVAHLTERMAGRNKEALASSGLGDLTDSFNAYPSIFLTRP</sequence>
<gene>
    <name evidence="2" type="ORF">EV685_0475</name>
</gene>
<protein>
    <recommendedName>
        <fullName evidence="4">Alginate lyase</fullName>
    </recommendedName>
</protein>
<dbReference type="Proteomes" id="UP000293433">
    <property type="component" value="Unassembled WGS sequence"/>
</dbReference>
<organism evidence="2 3">
    <name type="scientific">Sphaerotilus mobilis</name>
    <dbReference type="NCBI Taxonomy" id="47994"/>
    <lineage>
        <taxon>Bacteria</taxon>
        <taxon>Pseudomonadati</taxon>
        <taxon>Pseudomonadota</taxon>
        <taxon>Betaproteobacteria</taxon>
        <taxon>Burkholderiales</taxon>
        <taxon>Sphaerotilaceae</taxon>
        <taxon>Sphaerotilus</taxon>
    </lineage>
</organism>
<accession>A0A4Q7LTW1</accession>
<keyword evidence="1" id="KW-0732">Signal</keyword>
<proteinExistence type="predicted"/>
<comment type="caution">
    <text evidence="2">The sequence shown here is derived from an EMBL/GenBank/DDBJ whole genome shotgun (WGS) entry which is preliminary data.</text>
</comment>
<evidence type="ECO:0000256" key="1">
    <source>
        <dbReference type="SAM" id="SignalP"/>
    </source>
</evidence>
<dbReference type="Gene3D" id="1.50.10.100">
    <property type="entry name" value="Chondroitin AC/alginate lyase"/>
    <property type="match status" value="1"/>
</dbReference>
<dbReference type="OrthoDB" id="9827399at2"/>
<dbReference type="InterPro" id="IPR008929">
    <property type="entry name" value="Chondroitin_lyas"/>
</dbReference>
<feature type="signal peptide" evidence="1">
    <location>
        <begin position="1"/>
        <end position="27"/>
    </location>
</feature>
<dbReference type="RefSeq" id="WP_130480359.1">
    <property type="nucleotide sequence ID" value="NZ_SGWV01000007.1"/>
</dbReference>
<keyword evidence="3" id="KW-1185">Reference proteome</keyword>
<feature type="chain" id="PRO_5020180823" description="Alginate lyase" evidence="1">
    <location>
        <begin position="28"/>
        <end position="517"/>
    </location>
</feature>